<dbReference type="PANTHER" id="PTHR15323">
    <property type="entry name" value="D123 PROTEIN"/>
    <property type="match status" value="1"/>
</dbReference>
<dbReference type="EnsemblMetazoa" id="CapteT169051">
    <property type="protein sequence ID" value="CapteP169051"/>
    <property type="gene ID" value="CapteG169051"/>
</dbReference>
<evidence type="ECO:0000256" key="1">
    <source>
        <dbReference type="ARBA" id="ARBA00011047"/>
    </source>
</evidence>
<dbReference type="GO" id="GO:0005737">
    <property type="term" value="C:cytoplasm"/>
    <property type="evidence" value="ECO:0007669"/>
    <property type="project" value="TreeGrafter"/>
</dbReference>
<protein>
    <submittedName>
        <fullName evidence="2 3">Uncharacterized protein</fullName>
    </submittedName>
</protein>
<evidence type="ECO:0000313" key="4">
    <source>
        <dbReference type="Proteomes" id="UP000014760"/>
    </source>
</evidence>
<dbReference type="HOGENOM" id="CLU_034402_0_0_1"/>
<dbReference type="OrthoDB" id="360540at2759"/>
<sequence length="328" mass="37172">MKNNEVVRCMFSEWFPTFKTLTISSRVISLPDDVREYLLADGFVLPKECEADSSVDVRDGWTDDDEEDAERPHFPVFHESLLSAISALGGTVFPKLTWSAPQDATWVSFNNSMECKSPSDIYLLLKSSTFVSHDLTEAFRYCDDGPVPVSHSLVLRKWTDVDPSSEFRCFVFDQTLIAISQRHTKAYFSHLAPLNHQIIADIGNFYRSEICDKFPLQQYIFDVIWKNNGVVTLVDFNPFGRTTDALLFSWDSDLAQGQISQLLSAALDKGEPTLRCLESEADASVDPFQCYRVPQDFVHLASGEDPEKLLDLLNLKIQQQNEEDEDSG</sequence>
<organism evidence="2">
    <name type="scientific">Capitella teleta</name>
    <name type="common">Polychaete worm</name>
    <dbReference type="NCBI Taxonomy" id="283909"/>
    <lineage>
        <taxon>Eukaryota</taxon>
        <taxon>Metazoa</taxon>
        <taxon>Spiralia</taxon>
        <taxon>Lophotrochozoa</taxon>
        <taxon>Annelida</taxon>
        <taxon>Polychaeta</taxon>
        <taxon>Sedentaria</taxon>
        <taxon>Scolecida</taxon>
        <taxon>Capitellidae</taxon>
        <taxon>Capitella</taxon>
    </lineage>
</organism>
<comment type="similarity">
    <text evidence="1">Belongs to the CDC123 family.</text>
</comment>
<evidence type="ECO:0000313" key="3">
    <source>
        <dbReference type="EnsemblMetazoa" id="CapteP169051"/>
    </source>
</evidence>
<keyword evidence="4" id="KW-1185">Reference proteome</keyword>
<proteinExistence type="inferred from homology"/>
<dbReference type="EMBL" id="AMQN01014719">
    <property type="status" value="NOT_ANNOTATED_CDS"/>
    <property type="molecule type" value="Genomic_DNA"/>
</dbReference>
<evidence type="ECO:0000313" key="2">
    <source>
        <dbReference type="EMBL" id="ELT89744.1"/>
    </source>
</evidence>
<dbReference type="PANTHER" id="PTHR15323:SF6">
    <property type="entry name" value="CELL DIVISION CYCLE PROTEIN 123 HOMOLOG"/>
    <property type="match status" value="1"/>
</dbReference>
<name>R7T7Y3_CAPTE</name>
<dbReference type="AlphaFoldDB" id="R7T7Y3"/>
<dbReference type="STRING" id="283909.R7T7Y3"/>
<reference evidence="3" key="3">
    <citation type="submission" date="2015-06" db="UniProtKB">
        <authorList>
            <consortium name="EnsemblMetazoa"/>
        </authorList>
    </citation>
    <scope>IDENTIFICATION</scope>
</reference>
<dbReference type="Proteomes" id="UP000014760">
    <property type="component" value="Unassembled WGS sequence"/>
</dbReference>
<dbReference type="EMBL" id="KB311202">
    <property type="protein sequence ID" value="ELT89744.1"/>
    <property type="molecule type" value="Genomic_DNA"/>
</dbReference>
<gene>
    <name evidence="2" type="ORF">CAPTEDRAFT_169051</name>
</gene>
<dbReference type="InterPro" id="IPR009772">
    <property type="entry name" value="CDC123"/>
</dbReference>
<dbReference type="Pfam" id="PF07065">
    <property type="entry name" value="D123"/>
    <property type="match status" value="1"/>
</dbReference>
<dbReference type="OMA" id="TFPDPNF"/>
<reference evidence="4" key="1">
    <citation type="submission" date="2012-12" db="EMBL/GenBank/DDBJ databases">
        <authorList>
            <person name="Hellsten U."/>
            <person name="Grimwood J."/>
            <person name="Chapman J.A."/>
            <person name="Shapiro H."/>
            <person name="Aerts A."/>
            <person name="Otillar R.P."/>
            <person name="Terry A.Y."/>
            <person name="Boore J.L."/>
            <person name="Simakov O."/>
            <person name="Marletaz F."/>
            <person name="Cho S.-J."/>
            <person name="Edsinger-Gonzales E."/>
            <person name="Havlak P."/>
            <person name="Kuo D.-H."/>
            <person name="Larsson T."/>
            <person name="Lv J."/>
            <person name="Arendt D."/>
            <person name="Savage R."/>
            <person name="Osoegawa K."/>
            <person name="de Jong P."/>
            <person name="Lindberg D.R."/>
            <person name="Seaver E.C."/>
            <person name="Weisblat D.A."/>
            <person name="Putnam N.H."/>
            <person name="Grigoriev I.V."/>
            <person name="Rokhsar D.S."/>
        </authorList>
    </citation>
    <scope>NUCLEOTIDE SEQUENCE</scope>
    <source>
        <strain evidence="4">I ESC-2004</strain>
    </source>
</reference>
<reference evidence="2 4" key="2">
    <citation type="journal article" date="2013" name="Nature">
        <title>Insights into bilaterian evolution from three spiralian genomes.</title>
        <authorList>
            <person name="Simakov O."/>
            <person name="Marletaz F."/>
            <person name="Cho S.J."/>
            <person name="Edsinger-Gonzales E."/>
            <person name="Havlak P."/>
            <person name="Hellsten U."/>
            <person name="Kuo D.H."/>
            <person name="Larsson T."/>
            <person name="Lv J."/>
            <person name="Arendt D."/>
            <person name="Savage R."/>
            <person name="Osoegawa K."/>
            <person name="de Jong P."/>
            <person name="Grimwood J."/>
            <person name="Chapman J.A."/>
            <person name="Shapiro H."/>
            <person name="Aerts A."/>
            <person name="Otillar R.P."/>
            <person name="Terry A.Y."/>
            <person name="Boore J.L."/>
            <person name="Grigoriev I.V."/>
            <person name="Lindberg D.R."/>
            <person name="Seaver E.C."/>
            <person name="Weisblat D.A."/>
            <person name="Putnam N.H."/>
            <person name="Rokhsar D.S."/>
        </authorList>
    </citation>
    <scope>NUCLEOTIDE SEQUENCE</scope>
    <source>
        <strain evidence="2 4">I ESC-2004</strain>
    </source>
</reference>
<accession>R7T7Y3</accession>